<evidence type="ECO:0000259" key="10">
    <source>
        <dbReference type="Pfam" id="PF01979"/>
    </source>
</evidence>
<dbReference type="InterPro" id="IPR006680">
    <property type="entry name" value="Amidohydro-rel"/>
</dbReference>
<dbReference type="GO" id="GO:0008270">
    <property type="term" value="F:zinc ion binding"/>
    <property type="evidence" value="ECO:0007669"/>
    <property type="project" value="InterPro"/>
</dbReference>
<dbReference type="EC" id="3.5.2.5" evidence="6"/>
<keyword evidence="9" id="KW-0862">Zinc</keyword>
<evidence type="ECO:0000256" key="9">
    <source>
        <dbReference type="ARBA" id="ARBA00022833"/>
    </source>
</evidence>
<dbReference type="SUPFAM" id="SSF51556">
    <property type="entry name" value="Metallo-dependent hydrolases"/>
    <property type="match status" value="1"/>
</dbReference>
<dbReference type="OrthoDB" id="9765462at2"/>
<dbReference type="GO" id="GO:0000256">
    <property type="term" value="P:allantoin catabolic process"/>
    <property type="evidence" value="ECO:0007669"/>
    <property type="project" value="InterPro"/>
</dbReference>
<keyword evidence="7" id="KW-0479">Metal-binding</keyword>
<dbReference type="Gene3D" id="2.30.40.10">
    <property type="entry name" value="Urease, subunit C, domain 1"/>
    <property type="match status" value="1"/>
</dbReference>
<comment type="similarity">
    <text evidence="3">Belongs to the metallo-dependent hydrolases superfamily. Hydantoinase/dihydropyrimidinase family.</text>
</comment>
<evidence type="ECO:0000256" key="4">
    <source>
        <dbReference type="ARBA" id="ARBA00010368"/>
    </source>
</evidence>
<dbReference type="FunFam" id="3.20.20.140:FF:000174">
    <property type="entry name" value="Dihydropyrimidinase-related protein 2"/>
    <property type="match status" value="1"/>
</dbReference>
<evidence type="ECO:0000256" key="2">
    <source>
        <dbReference type="ARBA" id="ARBA00004968"/>
    </source>
</evidence>
<dbReference type="GO" id="GO:0005737">
    <property type="term" value="C:cytoplasm"/>
    <property type="evidence" value="ECO:0007669"/>
    <property type="project" value="TreeGrafter"/>
</dbReference>
<evidence type="ECO:0000256" key="6">
    <source>
        <dbReference type="ARBA" id="ARBA00012863"/>
    </source>
</evidence>
<evidence type="ECO:0000313" key="12">
    <source>
        <dbReference type="Proteomes" id="UP000198847"/>
    </source>
</evidence>
<dbReference type="RefSeq" id="WP_091750844.1">
    <property type="nucleotide sequence ID" value="NZ_FODY01000028.1"/>
</dbReference>
<proteinExistence type="inferred from homology"/>
<dbReference type="InterPro" id="IPR017593">
    <property type="entry name" value="Allantoinase"/>
</dbReference>
<comment type="cofactor">
    <cofactor evidence="1">
        <name>Zn(2+)</name>
        <dbReference type="ChEBI" id="CHEBI:29105"/>
    </cofactor>
</comment>
<comment type="pathway">
    <text evidence="2">Nitrogen metabolism; (S)-allantoin degradation; allantoate from (S)-allantoin: step 1/1.</text>
</comment>
<dbReference type="Pfam" id="PF01979">
    <property type="entry name" value="Amidohydro_1"/>
    <property type="match status" value="1"/>
</dbReference>
<dbReference type="PANTHER" id="PTHR43668:SF2">
    <property type="entry name" value="ALLANTOINASE"/>
    <property type="match status" value="1"/>
</dbReference>
<keyword evidence="12" id="KW-1185">Reference proteome</keyword>
<evidence type="ECO:0000256" key="5">
    <source>
        <dbReference type="ARBA" id="ARBA00011881"/>
    </source>
</evidence>
<evidence type="ECO:0000256" key="1">
    <source>
        <dbReference type="ARBA" id="ARBA00001947"/>
    </source>
</evidence>
<dbReference type="NCBIfam" id="TIGR00857">
    <property type="entry name" value="pyrC_multi"/>
    <property type="match status" value="1"/>
</dbReference>
<dbReference type="SUPFAM" id="SSF51338">
    <property type="entry name" value="Composite domain of metallo-dependent hydrolases"/>
    <property type="match status" value="1"/>
</dbReference>
<organism evidence="11 12">
    <name type="scientific">Propionispora vibrioides</name>
    <dbReference type="NCBI Taxonomy" id="112903"/>
    <lineage>
        <taxon>Bacteria</taxon>
        <taxon>Bacillati</taxon>
        <taxon>Bacillota</taxon>
        <taxon>Negativicutes</taxon>
        <taxon>Selenomonadales</taxon>
        <taxon>Sporomusaceae</taxon>
        <taxon>Propionispora</taxon>
    </lineage>
</organism>
<reference evidence="11 12" key="1">
    <citation type="submission" date="2016-10" db="EMBL/GenBank/DDBJ databases">
        <authorList>
            <person name="de Groot N.N."/>
        </authorList>
    </citation>
    <scope>NUCLEOTIDE SEQUENCE [LARGE SCALE GENOMIC DNA]</scope>
    <source>
        <strain evidence="11 12">DSM 13305</strain>
    </source>
</reference>
<evidence type="ECO:0000256" key="7">
    <source>
        <dbReference type="ARBA" id="ARBA00022723"/>
    </source>
</evidence>
<dbReference type="GO" id="GO:0050897">
    <property type="term" value="F:cobalt ion binding"/>
    <property type="evidence" value="ECO:0007669"/>
    <property type="project" value="InterPro"/>
</dbReference>
<dbReference type="InterPro" id="IPR011059">
    <property type="entry name" value="Metal-dep_hydrolase_composite"/>
</dbReference>
<dbReference type="AlphaFoldDB" id="A0A1H8XRZ0"/>
<evidence type="ECO:0000256" key="8">
    <source>
        <dbReference type="ARBA" id="ARBA00022801"/>
    </source>
</evidence>
<comment type="similarity">
    <text evidence="4">Belongs to the metallo-dependent hydrolases superfamily. Allantoinase family.</text>
</comment>
<evidence type="ECO:0000256" key="3">
    <source>
        <dbReference type="ARBA" id="ARBA00008829"/>
    </source>
</evidence>
<sequence>MYDLLIKNARLVTADEVIAAAVAVKDGKVAAVLAGETPVPARQVLDLTGKYLLPGVIDCHVHFNEPGYTWREEFAQGSRAAAAGGVTTVIDMPMQNRPPVIDREVFARKAELLQGKSAIDYGFWGALIKTNLDKLSGLQEAGTLAFKCFMCNPGQDYTALDIAEIEQVLVTLREFDGLAGFHCEDYAMIERLQTASLATGKTGRRDYLAARPVEAELKAVNDIIALLDKTEGRAHICHVSHPAVAEAIRQAKVKGLDITAETCVHYLLFTGEDLVNEGPRFKCSPPLRTAADRKKLWDYVLDGTLDCICSDHSPCAPEEKAEASETGTFGAWGGISGVQTSLQAFWDLAITQKGADPSLVARVMSINPAAIFGLDGVKGTVMPGRDADFTVIDPQKNWEITADELLYKHKFSAFTGLSGTGAPVMTIVRGQVVMEDGRLRDGCTGQLVRRCREE</sequence>
<evidence type="ECO:0000313" key="11">
    <source>
        <dbReference type="EMBL" id="SEP42645.1"/>
    </source>
</evidence>
<dbReference type="EMBL" id="FODY01000028">
    <property type="protein sequence ID" value="SEP42645.1"/>
    <property type="molecule type" value="Genomic_DNA"/>
</dbReference>
<feature type="domain" description="Amidohydrolase-related" evidence="10">
    <location>
        <begin position="51"/>
        <end position="433"/>
    </location>
</feature>
<dbReference type="InterPro" id="IPR032466">
    <property type="entry name" value="Metal_Hydrolase"/>
</dbReference>
<gene>
    <name evidence="11" type="ORF">SAMN04490178_12838</name>
</gene>
<dbReference type="Proteomes" id="UP000198847">
    <property type="component" value="Unassembled WGS sequence"/>
</dbReference>
<dbReference type="GO" id="GO:0006145">
    <property type="term" value="P:purine nucleobase catabolic process"/>
    <property type="evidence" value="ECO:0007669"/>
    <property type="project" value="TreeGrafter"/>
</dbReference>
<keyword evidence="8" id="KW-0378">Hydrolase</keyword>
<dbReference type="GO" id="GO:0004038">
    <property type="term" value="F:allantoinase activity"/>
    <property type="evidence" value="ECO:0007669"/>
    <property type="project" value="UniProtKB-EC"/>
</dbReference>
<dbReference type="NCBIfam" id="TIGR03178">
    <property type="entry name" value="allantoinase"/>
    <property type="match status" value="1"/>
</dbReference>
<dbReference type="Gene3D" id="3.20.20.140">
    <property type="entry name" value="Metal-dependent hydrolases"/>
    <property type="match status" value="1"/>
</dbReference>
<dbReference type="InterPro" id="IPR050138">
    <property type="entry name" value="DHOase/Allantoinase_Hydrolase"/>
</dbReference>
<dbReference type="PANTHER" id="PTHR43668">
    <property type="entry name" value="ALLANTOINASE"/>
    <property type="match status" value="1"/>
</dbReference>
<accession>A0A1H8XRZ0</accession>
<comment type="subunit">
    <text evidence="5">Homotetramer.</text>
</comment>
<dbReference type="STRING" id="112903.SAMN04490178_12838"/>
<protein>
    <recommendedName>
        <fullName evidence="6">allantoinase</fullName>
        <ecNumber evidence="6">3.5.2.5</ecNumber>
    </recommendedName>
</protein>
<name>A0A1H8XRZ0_9FIRM</name>